<sequence>MPAAAAAAAATGTPEWGGAEAEE</sequence>
<dbReference type="EMBL" id="GBRH01187515">
    <property type="protein sequence ID" value="JAE10381.1"/>
    <property type="molecule type" value="Transcribed_RNA"/>
</dbReference>
<accession>A0A0A9FJS1</accession>
<name>A0A0A9FJS1_ARUDO</name>
<evidence type="ECO:0000313" key="2">
    <source>
        <dbReference type="EMBL" id="JAE10381.1"/>
    </source>
</evidence>
<protein>
    <submittedName>
        <fullName evidence="2">Uncharacterized protein</fullName>
    </submittedName>
</protein>
<feature type="region of interest" description="Disordered" evidence="1">
    <location>
        <begin position="1"/>
        <end position="23"/>
    </location>
</feature>
<reference evidence="2" key="2">
    <citation type="journal article" date="2015" name="Data Brief">
        <title>Shoot transcriptome of the giant reed, Arundo donax.</title>
        <authorList>
            <person name="Barrero R.A."/>
            <person name="Guerrero F.D."/>
            <person name="Moolhuijzen P."/>
            <person name="Goolsby J.A."/>
            <person name="Tidwell J."/>
            <person name="Bellgard S.E."/>
            <person name="Bellgard M.I."/>
        </authorList>
    </citation>
    <scope>NUCLEOTIDE SEQUENCE</scope>
    <source>
        <tissue evidence="2">Shoot tissue taken approximately 20 cm above the soil surface</tissue>
    </source>
</reference>
<proteinExistence type="predicted"/>
<evidence type="ECO:0000256" key="1">
    <source>
        <dbReference type="SAM" id="MobiDB-lite"/>
    </source>
</evidence>
<organism evidence="2">
    <name type="scientific">Arundo donax</name>
    <name type="common">Giant reed</name>
    <name type="synonym">Donax arundinaceus</name>
    <dbReference type="NCBI Taxonomy" id="35708"/>
    <lineage>
        <taxon>Eukaryota</taxon>
        <taxon>Viridiplantae</taxon>
        <taxon>Streptophyta</taxon>
        <taxon>Embryophyta</taxon>
        <taxon>Tracheophyta</taxon>
        <taxon>Spermatophyta</taxon>
        <taxon>Magnoliopsida</taxon>
        <taxon>Liliopsida</taxon>
        <taxon>Poales</taxon>
        <taxon>Poaceae</taxon>
        <taxon>PACMAD clade</taxon>
        <taxon>Arundinoideae</taxon>
        <taxon>Arundineae</taxon>
        <taxon>Arundo</taxon>
    </lineage>
</organism>
<reference evidence="2" key="1">
    <citation type="submission" date="2014-09" db="EMBL/GenBank/DDBJ databases">
        <authorList>
            <person name="Magalhaes I.L.F."/>
            <person name="Oliveira U."/>
            <person name="Santos F.R."/>
            <person name="Vidigal T.H.D.A."/>
            <person name="Brescovit A.D."/>
            <person name="Santos A.J."/>
        </authorList>
    </citation>
    <scope>NUCLEOTIDE SEQUENCE</scope>
    <source>
        <tissue evidence="2">Shoot tissue taken approximately 20 cm above the soil surface</tissue>
    </source>
</reference>
<dbReference type="AlphaFoldDB" id="A0A0A9FJS1"/>